<name>Q4K1D3_STREE</name>
<evidence type="ECO:0008006" key="2">
    <source>
        <dbReference type="Google" id="ProtNLM"/>
    </source>
</evidence>
<dbReference type="InterPro" id="IPR032719">
    <property type="entry name" value="WbsX"/>
</dbReference>
<protein>
    <recommendedName>
        <fullName evidence="2">Glycosyl transferase</fullName>
    </recommendedName>
</protein>
<dbReference type="PANTHER" id="PTHR41244">
    <property type="entry name" value="RHAMNAN SYNTHESIS F"/>
    <property type="match status" value="1"/>
</dbReference>
<gene>
    <name evidence="1" type="primary">wcrT</name>
    <name evidence="1" type="ORF">SPC17A_0012</name>
</gene>
<dbReference type="RefSeq" id="WP_137995420.1">
    <property type="nucleotide sequence ID" value="NZ_JBEFCK010000003.1"/>
</dbReference>
<proteinExistence type="predicted"/>
<dbReference type="AlphaFoldDB" id="Q4K1D3"/>
<dbReference type="Gene3D" id="3.20.20.80">
    <property type="entry name" value="Glycosidases"/>
    <property type="match status" value="1"/>
</dbReference>
<dbReference type="PANTHER" id="PTHR41244:SF1">
    <property type="entry name" value="GLYCOSYLTRANSFERASE"/>
    <property type="match status" value="1"/>
</dbReference>
<dbReference type="CDD" id="cd11579">
    <property type="entry name" value="Glyco_tran_WbsX"/>
    <property type="match status" value="1"/>
</dbReference>
<accession>Q4K1D3</accession>
<dbReference type="Pfam" id="PF14307">
    <property type="entry name" value="Glyco_tran_WbsX"/>
    <property type="match status" value="1"/>
</dbReference>
<organism evidence="1">
    <name type="scientific">Streptococcus pneumoniae</name>
    <dbReference type="NCBI Taxonomy" id="1313"/>
    <lineage>
        <taxon>Bacteria</taxon>
        <taxon>Bacillati</taxon>
        <taxon>Bacillota</taxon>
        <taxon>Bacilli</taxon>
        <taxon>Lactobacillales</taxon>
        <taxon>Streptococcaceae</taxon>
        <taxon>Streptococcus</taxon>
    </lineage>
</organism>
<sequence length="366" mass="43825">MVKKIAFYLPQFHTIPENDKWWGKDFTEWTNVKKSQPQYRGHIQPEVPLNEEYYNLLDTEVQEKQAKLALEYGIDGFCYYHYWFDGKLLLEKPMENMLQNENITLPFCICWANESWSRTWDGAESKVLIMQNYSDTLDGWKRHFDYLLPFFKDERYIKVDEKPMMIIYKPQLIENLEEMTVYWNQLAKQNGFKGIHFGHQHVSSFEDSKVIENFDFGIEFEPIYTVSEMHKSTRSKSEKLKRAIKNPKWFSRNISHKYFGRSLLFDYDEVWSAILRREGRKNISPGAFVSWDNTPRRGNRSLVFDGANPKKFEKYFAKQVQRAKEEYHSDFIFINAWNEWAEGAHLEPDEQYGYGYLEAVRAVKEE</sequence>
<reference evidence="1" key="1">
    <citation type="journal article" date="2006" name="PLoS Genet.">
        <title>Genetic analysis of the capsular biosynthetic locus from all 90 pneumococcal serotypes.</title>
        <authorList>
            <person name="Bentley S.D."/>
            <person name="Aanensen D.M."/>
            <person name="Mavroidi A."/>
            <person name="Saunders D."/>
            <person name="Rabbinowitsch E."/>
            <person name="Collins M."/>
            <person name="Donohoe K."/>
            <person name="Harris D."/>
            <person name="Murphy L."/>
            <person name="Quail M.A."/>
            <person name="Samuel G."/>
            <person name="Skovsted I.C."/>
            <person name="Kaltoft M.S."/>
            <person name="Barrell B."/>
            <person name="Reeves P.R."/>
            <person name="Parkhill J."/>
            <person name="Spratt B.G."/>
        </authorList>
    </citation>
    <scope>NUCLEOTIDE SEQUENCE</scope>
    <source>
        <strain evidence="1">Nr. 4704</strain>
    </source>
</reference>
<evidence type="ECO:0000313" key="1">
    <source>
        <dbReference type="EMBL" id="CAI33488.1"/>
    </source>
</evidence>
<dbReference type="EMBL" id="CR931669">
    <property type="protein sequence ID" value="CAI33488.1"/>
    <property type="molecule type" value="Genomic_DNA"/>
</dbReference>